<evidence type="ECO:0000256" key="2">
    <source>
        <dbReference type="ARBA" id="ARBA00022692"/>
    </source>
</evidence>
<evidence type="ECO:0000256" key="4">
    <source>
        <dbReference type="ARBA" id="ARBA00023136"/>
    </source>
</evidence>
<keyword evidence="7" id="KW-1185">Reference proteome</keyword>
<organism evidence="6 7">
    <name type="scientific">Pisciglobus halotolerans</name>
    <dbReference type="NCBI Taxonomy" id="745365"/>
    <lineage>
        <taxon>Bacteria</taxon>
        <taxon>Bacillati</taxon>
        <taxon>Bacillota</taxon>
        <taxon>Bacilli</taxon>
        <taxon>Lactobacillales</taxon>
        <taxon>Carnobacteriaceae</taxon>
    </lineage>
</organism>
<gene>
    <name evidence="6" type="ORF">SAMN04489868_12621</name>
</gene>
<feature type="transmembrane region" description="Helical" evidence="5">
    <location>
        <begin position="203"/>
        <end position="223"/>
    </location>
</feature>
<keyword evidence="3 5" id="KW-1133">Transmembrane helix</keyword>
<dbReference type="PANTHER" id="PTHR30520:SF8">
    <property type="entry name" value="NITRITE TRANSPORTER NIRC"/>
    <property type="match status" value="1"/>
</dbReference>
<feature type="transmembrane region" description="Helical" evidence="5">
    <location>
        <begin position="50"/>
        <end position="68"/>
    </location>
</feature>
<dbReference type="GO" id="GO:0015499">
    <property type="term" value="F:formate transmembrane transporter activity"/>
    <property type="evidence" value="ECO:0007669"/>
    <property type="project" value="TreeGrafter"/>
</dbReference>
<feature type="transmembrane region" description="Helical" evidence="5">
    <location>
        <begin position="171"/>
        <end position="191"/>
    </location>
</feature>
<dbReference type="InterPro" id="IPR000292">
    <property type="entry name" value="For/NO2_transpt"/>
</dbReference>
<evidence type="ECO:0000256" key="1">
    <source>
        <dbReference type="ARBA" id="ARBA00004141"/>
    </source>
</evidence>
<dbReference type="EMBL" id="FOQE01000026">
    <property type="protein sequence ID" value="SFH80232.1"/>
    <property type="molecule type" value="Genomic_DNA"/>
</dbReference>
<dbReference type="Gene3D" id="1.20.1080.10">
    <property type="entry name" value="Glycerol uptake facilitator protein"/>
    <property type="match status" value="1"/>
</dbReference>
<dbReference type="Pfam" id="PF01226">
    <property type="entry name" value="Form_Nir_trans"/>
    <property type="match status" value="1"/>
</dbReference>
<reference evidence="6 7" key="1">
    <citation type="submission" date="2016-10" db="EMBL/GenBank/DDBJ databases">
        <authorList>
            <person name="de Groot N.N."/>
        </authorList>
    </citation>
    <scope>NUCLEOTIDE SEQUENCE [LARGE SCALE GENOMIC DNA]</scope>
    <source>
        <strain evidence="6 7">DSM 27630</strain>
    </source>
</reference>
<dbReference type="Proteomes" id="UP000198668">
    <property type="component" value="Unassembled WGS sequence"/>
</dbReference>
<evidence type="ECO:0000256" key="3">
    <source>
        <dbReference type="ARBA" id="ARBA00022989"/>
    </source>
</evidence>
<feature type="transmembrane region" description="Helical" evidence="5">
    <location>
        <begin position="243"/>
        <end position="268"/>
    </location>
</feature>
<dbReference type="InterPro" id="IPR023271">
    <property type="entry name" value="Aquaporin-like"/>
</dbReference>
<dbReference type="AlphaFoldDB" id="A0A1I3D0J2"/>
<evidence type="ECO:0000256" key="5">
    <source>
        <dbReference type="SAM" id="Phobius"/>
    </source>
</evidence>
<accession>A0A1I3D0J2</accession>
<keyword evidence="2 5" id="KW-0812">Transmembrane</keyword>
<name>A0A1I3D0J2_9LACT</name>
<dbReference type="PANTHER" id="PTHR30520">
    <property type="entry name" value="FORMATE TRANSPORTER-RELATED"/>
    <property type="match status" value="1"/>
</dbReference>
<protein>
    <submittedName>
        <fullName evidence="6">Formate/nitrite transporter</fullName>
    </submittedName>
</protein>
<feature type="transmembrane region" description="Helical" evidence="5">
    <location>
        <begin position="80"/>
        <end position="99"/>
    </location>
</feature>
<feature type="transmembrane region" description="Helical" evidence="5">
    <location>
        <begin position="124"/>
        <end position="151"/>
    </location>
</feature>
<proteinExistence type="predicted"/>
<dbReference type="GO" id="GO:0005886">
    <property type="term" value="C:plasma membrane"/>
    <property type="evidence" value="ECO:0007669"/>
    <property type="project" value="TreeGrafter"/>
</dbReference>
<sequence length="282" mass="30649">MQRKASETIVGNGKNMVEGFSTGMMGDIEKSIMKKAELFDSSIGRYMMRAMLACFYLTLGTGIAVGLADFTEQLAPGWGKIGYSFMFTWSLVMIIYLNAELGTSNMMYMTTAVHRKILPWKKALAILGTCILFNAVGAVVISWVLSYTGVFHQVSTDHFLVTAVAGKLAKAPLQIFVEGIFANMIVNIAFYVTMRMKDDAGKVLAIVFLIFIFAFLGFEHVIANFSSFSLAFFASGGHVPGMTVGAVVTNIVLATLGNYVGGGLVMGLNYSWLNNGKTSYVD</sequence>
<comment type="subcellular location">
    <subcellularLocation>
        <location evidence="1">Membrane</location>
        <topology evidence="1">Multi-pass membrane protein</topology>
    </subcellularLocation>
</comment>
<evidence type="ECO:0000313" key="6">
    <source>
        <dbReference type="EMBL" id="SFH80232.1"/>
    </source>
</evidence>
<evidence type="ECO:0000313" key="7">
    <source>
        <dbReference type="Proteomes" id="UP000198668"/>
    </source>
</evidence>
<keyword evidence="4 5" id="KW-0472">Membrane</keyword>